<protein>
    <submittedName>
        <fullName evidence="2">Glyoxylase, beta-lactamase superfamily II</fullName>
    </submittedName>
</protein>
<accession>A0A1N7P6M4</accession>
<name>A0A1N7P6M4_9BACL</name>
<dbReference type="InterPro" id="IPR001279">
    <property type="entry name" value="Metallo-B-lactamas"/>
</dbReference>
<dbReference type="SUPFAM" id="SSF56281">
    <property type="entry name" value="Metallo-hydrolase/oxidoreductase"/>
    <property type="match status" value="1"/>
</dbReference>
<evidence type="ECO:0000313" key="2">
    <source>
        <dbReference type="EMBL" id="SIT06233.1"/>
    </source>
</evidence>
<reference evidence="3" key="1">
    <citation type="submission" date="2017-01" db="EMBL/GenBank/DDBJ databases">
        <authorList>
            <person name="Varghese N."/>
            <person name="Submissions S."/>
        </authorList>
    </citation>
    <scope>NUCLEOTIDE SEQUENCE [LARGE SCALE GENOMIC DNA]</scope>
    <source>
        <strain evidence="3">DSM 45196</strain>
    </source>
</reference>
<dbReference type="PANTHER" id="PTHR42951">
    <property type="entry name" value="METALLO-BETA-LACTAMASE DOMAIN-CONTAINING"/>
    <property type="match status" value="1"/>
</dbReference>
<dbReference type="RefSeq" id="WP_076525998.1">
    <property type="nucleotide sequence ID" value="NZ_CP048103.1"/>
</dbReference>
<dbReference type="Gene3D" id="3.60.15.10">
    <property type="entry name" value="Ribonuclease Z/Hydroxyacylglutathione hydrolase-like"/>
    <property type="match status" value="1"/>
</dbReference>
<keyword evidence="3" id="KW-1185">Reference proteome</keyword>
<evidence type="ECO:0000313" key="3">
    <source>
        <dbReference type="Proteomes" id="UP000186795"/>
    </source>
</evidence>
<gene>
    <name evidence="2" type="ORF">SAMN05421790_111104</name>
</gene>
<dbReference type="EMBL" id="FTOD01000011">
    <property type="protein sequence ID" value="SIT06233.1"/>
    <property type="molecule type" value="Genomic_DNA"/>
</dbReference>
<dbReference type="Proteomes" id="UP000186795">
    <property type="component" value="Unassembled WGS sequence"/>
</dbReference>
<dbReference type="CDD" id="cd07721">
    <property type="entry name" value="yflN-like_MBL-fold"/>
    <property type="match status" value="1"/>
</dbReference>
<sequence length="239" mass="26430">MRVLREQTLYQLTFLPRMFPINSYLVEEEEELTLVDAALPYSLKGILRAADEIGKPITRILLTHAHNDHVGALDALKEELPEVPVHISRRDARLLTGDRTLDPGEPDTPIRGGVPNQLKTRGEVLLREGDRIGSLLAVASPGHTPGSMSFLDTRNHALIASDAFQTRGGVAVAGQIRWWFPFPAMGTWSKQFSLESARKLQKLRPILLAVGHGEMLKQPGAAIDRAIAEAERKLKRASL</sequence>
<evidence type="ECO:0000259" key="1">
    <source>
        <dbReference type="SMART" id="SM00849"/>
    </source>
</evidence>
<proteinExistence type="predicted"/>
<feature type="domain" description="Metallo-beta-lactamase" evidence="1">
    <location>
        <begin position="20"/>
        <end position="212"/>
    </location>
</feature>
<dbReference type="OrthoDB" id="9802248at2"/>
<dbReference type="Pfam" id="PF00753">
    <property type="entry name" value="Lactamase_B"/>
    <property type="match status" value="1"/>
</dbReference>
<dbReference type="InterPro" id="IPR036866">
    <property type="entry name" value="RibonucZ/Hydroxyglut_hydro"/>
</dbReference>
<dbReference type="InterPro" id="IPR050855">
    <property type="entry name" value="NDM-1-like"/>
</dbReference>
<organism evidence="2 3">
    <name type="scientific">Kroppenstedtia eburnea</name>
    <dbReference type="NCBI Taxonomy" id="714067"/>
    <lineage>
        <taxon>Bacteria</taxon>
        <taxon>Bacillati</taxon>
        <taxon>Bacillota</taxon>
        <taxon>Bacilli</taxon>
        <taxon>Bacillales</taxon>
        <taxon>Thermoactinomycetaceae</taxon>
        <taxon>Kroppenstedtia</taxon>
    </lineage>
</organism>
<dbReference type="PANTHER" id="PTHR42951:SF9">
    <property type="entry name" value="METAL-DEPENDENT HYDROLASE"/>
    <property type="match status" value="1"/>
</dbReference>
<dbReference type="AlphaFoldDB" id="A0A1N7P6M4"/>
<dbReference type="SMART" id="SM00849">
    <property type="entry name" value="Lactamase_B"/>
    <property type="match status" value="1"/>
</dbReference>